<keyword evidence="2" id="KW-1185">Reference proteome</keyword>
<gene>
    <name evidence="1" type="ORF">HPB49_017442</name>
</gene>
<reference evidence="1" key="1">
    <citation type="submission" date="2020-05" db="EMBL/GenBank/DDBJ databases">
        <title>Large-scale comparative analyses of tick genomes elucidate their genetic diversity and vector capacities.</title>
        <authorList>
            <person name="Jia N."/>
            <person name="Wang J."/>
            <person name="Shi W."/>
            <person name="Du L."/>
            <person name="Sun Y."/>
            <person name="Zhan W."/>
            <person name="Jiang J."/>
            <person name="Wang Q."/>
            <person name="Zhang B."/>
            <person name="Ji P."/>
            <person name="Sakyi L.B."/>
            <person name="Cui X."/>
            <person name="Yuan T."/>
            <person name="Jiang B."/>
            <person name="Yang W."/>
            <person name="Lam T.T.-Y."/>
            <person name="Chang Q."/>
            <person name="Ding S."/>
            <person name="Wang X."/>
            <person name="Zhu J."/>
            <person name="Ruan X."/>
            <person name="Zhao L."/>
            <person name="Wei J."/>
            <person name="Que T."/>
            <person name="Du C."/>
            <person name="Cheng J."/>
            <person name="Dai P."/>
            <person name="Han X."/>
            <person name="Huang E."/>
            <person name="Gao Y."/>
            <person name="Liu J."/>
            <person name="Shao H."/>
            <person name="Ye R."/>
            <person name="Li L."/>
            <person name="Wei W."/>
            <person name="Wang X."/>
            <person name="Wang C."/>
            <person name="Yang T."/>
            <person name="Huo Q."/>
            <person name="Li W."/>
            <person name="Guo W."/>
            <person name="Chen H."/>
            <person name="Zhou L."/>
            <person name="Ni X."/>
            <person name="Tian J."/>
            <person name="Zhou Y."/>
            <person name="Sheng Y."/>
            <person name="Liu T."/>
            <person name="Pan Y."/>
            <person name="Xia L."/>
            <person name="Li J."/>
            <person name="Zhao F."/>
            <person name="Cao W."/>
        </authorList>
    </citation>
    <scope>NUCLEOTIDE SEQUENCE</scope>
    <source>
        <strain evidence="1">Dsil-2018</strain>
    </source>
</reference>
<sequence length="128" mass="15102">MAHPNNDTLTWQWNRRGYLRQQQVIRQHLRTLTCPPDVIMIQETHIDSVTLPGYQPFIPSDASRRLCTFVRKRITAIEHDLQVRNIEHLLVELIPTRKLKGSIFLRSMYSHPSAKVRSRFLALFKKLT</sequence>
<evidence type="ECO:0000313" key="1">
    <source>
        <dbReference type="EMBL" id="KAH7941780.1"/>
    </source>
</evidence>
<name>A0ACB8CGB4_DERSI</name>
<dbReference type="EMBL" id="CM023476">
    <property type="protein sequence ID" value="KAH7941780.1"/>
    <property type="molecule type" value="Genomic_DNA"/>
</dbReference>
<proteinExistence type="predicted"/>
<organism evidence="1 2">
    <name type="scientific">Dermacentor silvarum</name>
    <name type="common">Tick</name>
    <dbReference type="NCBI Taxonomy" id="543639"/>
    <lineage>
        <taxon>Eukaryota</taxon>
        <taxon>Metazoa</taxon>
        <taxon>Ecdysozoa</taxon>
        <taxon>Arthropoda</taxon>
        <taxon>Chelicerata</taxon>
        <taxon>Arachnida</taxon>
        <taxon>Acari</taxon>
        <taxon>Parasitiformes</taxon>
        <taxon>Ixodida</taxon>
        <taxon>Ixodoidea</taxon>
        <taxon>Ixodidae</taxon>
        <taxon>Rhipicephalinae</taxon>
        <taxon>Dermacentor</taxon>
    </lineage>
</organism>
<evidence type="ECO:0000313" key="2">
    <source>
        <dbReference type="Proteomes" id="UP000821865"/>
    </source>
</evidence>
<accession>A0ACB8CGB4</accession>
<comment type="caution">
    <text evidence="1">The sequence shown here is derived from an EMBL/GenBank/DDBJ whole genome shotgun (WGS) entry which is preliminary data.</text>
</comment>
<dbReference type="Proteomes" id="UP000821865">
    <property type="component" value="Chromosome 7"/>
</dbReference>
<protein>
    <submittedName>
        <fullName evidence="1">Uncharacterized protein</fullName>
    </submittedName>
</protein>